<dbReference type="VEuPathDB" id="FungiDB:PC110_g11636"/>
<accession>A0A8T1UFM7</accession>
<proteinExistence type="predicted"/>
<comment type="caution">
    <text evidence="1">The sequence shown here is derived from an EMBL/GenBank/DDBJ whole genome shotgun (WGS) entry which is preliminary data.</text>
</comment>
<gene>
    <name evidence="1" type="ORF">JG687_00007263</name>
</gene>
<evidence type="ECO:0000313" key="2">
    <source>
        <dbReference type="Proteomes" id="UP000688947"/>
    </source>
</evidence>
<dbReference type="EMBL" id="JAENGZ010000315">
    <property type="protein sequence ID" value="KAG6962254.1"/>
    <property type="molecule type" value="Genomic_DNA"/>
</dbReference>
<dbReference type="Proteomes" id="UP000688947">
    <property type="component" value="Unassembled WGS sequence"/>
</dbReference>
<dbReference type="OrthoDB" id="89966at2759"/>
<sequence length="135" mass="15036">MTTNSCLDEEKFCSKLEVYGAKGEEDQSSKVQNHAETAAILKPVASKLAAEPSASRVCITDNANDTRGLIEKVFSGAVTYKQDPFHVIQRFSEKIKDQARRKWLSIQLSSAIYKVDRTIRLPEEIVTGLHTSGYT</sequence>
<organism evidence="1 2">
    <name type="scientific">Phytophthora cactorum</name>
    <dbReference type="NCBI Taxonomy" id="29920"/>
    <lineage>
        <taxon>Eukaryota</taxon>
        <taxon>Sar</taxon>
        <taxon>Stramenopiles</taxon>
        <taxon>Oomycota</taxon>
        <taxon>Peronosporomycetes</taxon>
        <taxon>Peronosporales</taxon>
        <taxon>Peronosporaceae</taxon>
        <taxon>Phytophthora</taxon>
    </lineage>
</organism>
<reference evidence="1" key="1">
    <citation type="submission" date="2021-01" db="EMBL/GenBank/DDBJ databases">
        <title>Phytophthora aleatoria, a newly-described species from Pinus radiata is distinct from Phytophthora cactorum isolates based on comparative genomics.</title>
        <authorList>
            <person name="Mcdougal R."/>
            <person name="Panda P."/>
            <person name="Williams N."/>
            <person name="Studholme D.J."/>
        </authorList>
    </citation>
    <scope>NUCLEOTIDE SEQUENCE</scope>
    <source>
        <strain evidence="1">NZFS 3830</strain>
    </source>
</reference>
<dbReference type="AlphaFoldDB" id="A0A8T1UFM7"/>
<protein>
    <submittedName>
        <fullName evidence="1">Uncharacterized protein</fullName>
    </submittedName>
</protein>
<evidence type="ECO:0000313" key="1">
    <source>
        <dbReference type="EMBL" id="KAG6962254.1"/>
    </source>
</evidence>
<name>A0A8T1UFM7_9STRA</name>